<name>A0A0K9PC40_ZOSMR</name>
<dbReference type="Proteomes" id="UP000036987">
    <property type="component" value="Unassembled WGS sequence"/>
</dbReference>
<accession>A0A0K9PC40</accession>
<dbReference type="OrthoDB" id="2498029at2759"/>
<dbReference type="InterPro" id="IPR022742">
    <property type="entry name" value="Hydrolase_4"/>
</dbReference>
<dbReference type="GO" id="GO:0016298">
    <property type="term" value="F:lipase activity"/>
    <property type="evidence" value="ECO:0000318"/>
    <property type="project" value="GO_Central"/>
</dbReference>
<dbReference type="Pfam" id="PF12146">
    <property type="entry name" value="Hydrolase_4"/>
    <property type="match status" value="1"/>
</dbReference>
<dbReference type="OMA" id="RSYKEEW"/>
<organism evidence="2 3">
    <name type="scientific">Zostera marina</name>
    <name type="common">Eelgrass</name>
    <dbReference type="NCBI Taxonomy" id="29655"/>
    <lineage>
        <taxon>Eukaryota</taxon>
        <taxon>Viridiplantae</taxon>
        <taxon>Streptophyta</taxon>
        <taxon>Embryophyta</taxon>
        <taxon>Tracheophyta</taxon>
        <taxon>Spermatophyta</taxon>
        <taxon>Magnoliopsida</taxon>
        <taxon>Liliopsida</taxon>
        <taxon>Zosteraceae</taxon>
        <taxon>Zostera</taxon>
    </lineage>
</organism>
<proteinExistence type="predicted"/>
<dbReference type="GO" id="GO:0016020">
    <property type="term" value="C:membrane"/>
    <property type="evidence" value="ECO:0000318"/>
    <property type="project" value="GO_Central"/>
</dbReference>
<dbReference type="Gene3D" id="3.40.50.1820">
    <property type="entry name" value="alpha/beta hydrolase"/>
    <property type="match status" value="1"/>
</dbReference>
<dbReference type="PANTHER" id="PTHR11614">
    <property type="entry name" value="PHOSPHOLIPASE-RELATED"/>
    <property type="match status" value="1"/>
</dbReference>
<keyword evidence="2" id="KW-0378">Hydrolase</keyword>
<dbReference type="InterPro" id="IPR051044">
    <property type="entry name" value="MAG_DAG_Lipase"/>
</dbReference>
<sequence length="345" mass="38449">MVIATQLHPIHEANEKSPFGGLSKEEFYRKHKVVNAQSSMLNHQNIKIFTQTWEPEPAPSHEGIHNHRGLVAMVHGYSSESSWVFQLTAVAIAKLGFYVCALDLRGHGYSDGPRGRIPNIDPIIDDCVQFFDSERLGRRKLPAFLYGESLGGAVVTLVYLRQKGEWSGLILNGAMCGISKRYKPPWPLEKLLPVPALITPNWKIPLTKPLVTKAYSEKWKRKLVSNTPNRPHGGRTPAATALEFMRVVKVIKKRSKELDLPMLVLHGEDDVICDVESARTVYDLSVSKDKRLEVFAGMGHQLIGESEEGVNAAFGVVFSWLVEKADKLVAEKADKLVASNTQVHV</sequence>
<comment type="caution">
    <text evidence="2">The sequence shown here is derived from an EMBL/GenBank/DDBJ whole genome shotgun (WGS) entry which is preliminary data.</text>
</comment>
<dbReference type="SUPFAM" id="SSF53474">
    <property type="entry name" value="alpha/beta-Hydrolases"/>
    <property type="match status" value="1"/>
</dbReference>
<reference evidence="3" key="1">
    <citation type="journal article" date="2016" name="Nature">
        <title>The genome of the seagrass Zostera marina reveals angiosperm adaptation to the sea.</title>
        <authorList>
            <person name="Olsen J.L."/>
            <person name="Rouze P."/>
            <person name="Verhelst B."/>
            <person name="Lin Y.-C."/>
            <person name="Bayer T."/>
            <person name="Collen J."/>
            <person name="Dattolo E."/>
            <person name="De Paoli E."/>
            <person name="Dittami S."/>
            <person name="Maumus F."/>
            <person name="Michel G."/>
            <person name="Kersting A."/>
            <person name="Lauritano C."/>
            <person name="Lohaus R."/>
            <person name="Toepel M."/>
            <person name="Tonon T."/>
            <person name="Vanneste K."/>
            <person name="Amirebrahimi M."/>
            <person name="Brakel J."/>
            <person name="Bostroem C."/>
            <person name="Chovatia M."/>
            <person name="Grimwood J."/>
            <person name="Jenkins J.W."/>
            <person name="Jueterbock A."/>
            <person name="Mraz A."/>
            <person name="Stam W.T."/>
            <person name="Tice H."/>
            <person name="Bornberg-Bauer E."/>
            <person name="Green P.J."/>
            <person name="Pearson G.A."/>
            <person name="Procaccini G."/>
            <person name="Duarte C.M."/>
            <person name="Schmutz J."/>
            <person name="Reusch T.B.H."/>
            <person name="Van de Peer Y."/>
        </authorList>
    </citation>
    <scope>NUCLEOTIDE SEQUENCE [LARGE SCALE GENOMIC DNA]</scope>
    <source>
        <strain evidence="3">cv. Finnish</strain>
    </source>
</reference>
<keyword evidence="3" id="KW-1185">Reference proteome</keyword>
<dbReference type="STRING" id="29655.A0A0K9PC40"/>
<dbReference type="PRINTS" id="PR00111">
    <property type="entry name" value="ABHYDROLASE"/>
</dbReference>
<evidence type="ECO:0000313" key="3">
    <source>
        <dbReference type="Proteomes" id="UP000036987"/>
    </source>
</evidence>
<evidence type="ECO:0000259" key="1">
    <source>
        <dbReference type="Pfam" id="PF12146"/>
    </source>
</evidence>
<protein>
    <submittedName>
        <fullName evidence="2">Alpha/beta-Hydrolases superfamily protein</fullName>
    </submittedName>
</protein>
<dbReference type="EMBL" id="LFYR01001011">
    <property type="protein sequence ID" value="KMZ65812.1"/>
    <property type="molecule type" value="Genomic_DNA"/>
</dbReference>
<feature type="domain" description="Serine aminopeptidase S33" evidence="1">
    <location>
        <begin position="66"/>
        <end position="307"/>
    </location>
</feature>
<dbReference type="InterPro" id="IPR000073">
    <property type="entry name" value="AB_hydrolase_1"/>
</dbReference>
<gene>
    <name evidence="2" type="ORF">ZOSMA_30G00920</name>
</gene>
<dbReference type="InterPro" id="IPR029058">
    <property type="entry name" value="AB_hydrolase_fold"/>
</dbReference>
<dbReference type="AlphaFoldDB" id="A0A0K9PC40"/>
<evidence type="ECO:0000313" key="2">
    <source>
        <dbReference type="EMBL" id="KMZ65812.1"/>
    </source>
</evidence>